<evidence type="ECO:0000313" key="4">
    <source>
        <dbReference type="EMBL" id="RXG49571.1"/>
    </source>
</evidence>
<feature type="compositionally biased region" description="Low complexity" evidence="2">
    <location>
        <begin position="57"/>
        <end position="66"/>
    </location>
</feature>
<evidence type="ECO:0000259" key="3">
    <source>
        <dbReference type="Pfam" id="PF24883"/>
    </source>
</evidence>
<evidence type="ECO:0000256" key="1">
    <source>
        <dbReference type="ARBA" id="ARBA00022737"/>
    </source>
</evidence>
<name>A0A444S851_VERDA</name>
<proteinExistence type="predicted"/>
<protein>
    <recommendedName>
        <fullName evidence="3">Nephrocystin 3-like N-terminal domain-containing protein</fullName>
    </recommendedName>
</protein>
<comment type="caution">
    <text evidence="4">The sequence shown here is derived from an EMBL/GenBank/DDBJ whole genome shotgun (WGS) entry which is preliminary data.</text>
</comment>
<organism evidence="4 5">
    <name type="scientific">Verticillium dahliae</name>
    <name type="common">Verticillium wilt</name>
    <dbReference type="NCBI Taxonomy" id="27337"/>
    <lineage>
        <taxon>Eukaryota</taxon>
        <taxon>Fungi</taxon>
        <taxon>Dikarya</taxon>
        <taxon>Ascomycota</taxon>
        <taxon>Pezizomycotina</taxon>
        <taxon>Sordariomycetes</taxon>
        <taxon>Hypocreomycetidae</taxon>
        <taxon>Glomerellales</taxon>
        <taxon>Plectosphaerellaceae</taxon>
        <taxon>Verticillium</taxon>
    </lineage>
</organism>
<evidence type="ECO:0000256" key="2">
    <source>
        <dbReference type="SAM" id="MobiDB-lite"/>
    </source>
</evidence>
<reference evidence="4 5" key="1">
    <citation type="submission" date="2018-12" db="EMBL/GenBank/DDBJ databases">
        <title>Genome of Verticillium dahliae isolate Getta Getta.</title>
        <authorList>
            <person name="Gardiner D.M."/>
        </authorList>
    </citation>
    <scope>NUCLEOTIDE SEQUENCE [LARGE SCALE GENOMIC DNA]</scope>
    <source>
        <strain evidence="4 5">Getta Getta</strain>
    </source>
</reference>
<dbReference type="Pfam" id="PF24883">
    <property type="entry name" value="NPHP3_N"/>
    <property type="match status" value="1"/>
</dbReference>
<feature type="compositionally biased region" description="Basic residues" evidence="2">
    <location>
        <begin position="1"/>
        <end position="10"/>
    </location>
</feature>
<dbReference type="Proteomes" id="UP000288725">
    <property type="component" value="Unassembled WGS sequence"/>
</dbReference>
<dbReference type="EMBL" id="RSDZ01000013">
    <property type="protein sequence ID" value="RXG49571.1"/>
    <property type="molecule type" value="Genomic_DNA"/>
</dbReference>
<dbReference type="AlphaFoldDB" id="A0A444S851"/>
<dbReference type="PANTHER" id="PTHR10039">
    <property type="entry name" value="AMELOGENIN"/>
    <property type="match status" value="1"/>
</dbReference>
<sequence length="708" mass="78629">MPRSKVSLRKWKSDKSHDSHRLALPSEAGPSMAANVPDLGTTLRPPESPERSRSRSRSPFSSLRSAFRFRKDKGPAGIQTTDPQDVSTSGAATLSQSKADAQRAENSGQAPVASVQPTEMSSADASGGGPAACTLPTPSGETTEELRSDDAATRSETKTTVGDIMPANVAQDPPSIWGEVYESLDPEVQQWIGNISDTGDEKQASEIAELVRQKEDMYKGASPRLKIKDREFIWRDYANRVVTWVTTIGNISVSFAPAPAGPVWSALKVLLNAHVSGCEEMTALLGLAAKFLDIVRRGHVYRICFGLDQQLEKDEVKMGLRKTIVETYTHSLKLLFISYKRLGEGGCMQLLRALVDPHEIENTLSELEKLEVKLDRDVQACGIQLSSAANLQQQSLLGSLKQPLRRIDEDVRKCLREIEVSQQQKLLNSISNIRVHEHHAAKKDNRTKGTCEWLVEHETFLAWENSSWSSTLWLKGEIGVGKSFLTSNVIDRYLSPVKIFVSSRPVKGFPRYIDEQMETCLATHDVVWSPQLCSKVRETLLDKSGGMFKWAQLQWEQLLRSNHEADVLGRLDTLPNDLSAAYSEIYAALSDFDQKILRRAVVWTKWFNDLRRPSGDMGKFVPHAVRLHLVTTKSASGEVLRLGIDPDPVSVQSLEAICRHFLVRSASICYGSLDLLKLLIELGADVNRPLRTAGLGTLVRVLPAQFVW</sequence>
<dbReference type="InterPro" id="IPR056884">
    <property type="entry name" value="NPHP3-like_N"/>
</dbReference>
<feature type="compositionally biased region" description="Basic and acidic residues" evidence="2">
    <location>
        <begin position="144"/>
        <end position="157"/>
    </location>
</feature>
<evidence type="ECO:0000313" key="5">
    <source>
        <dbReference type="Proteomes" id="UP000288725"/>
    </source>
</evidence>
<feature type="compositionally biased region" description="Basic and acidic residues" evidence="2">
    <location>
        <begin position="11"/>
        <end position="21"/>
    </location>
</feature>
<feature type="domain" description="Nephrocystin 3-like N-terminal" evidence="3">
    <location>
        <begin position="449"/>
        <end position="494"/>
    </location>
</feature>
<accession>A0A444S851</accession>
<feature type="region of interest" description="Disordered" evidence="2">
    <location>
        <begin position="1"/>
        <end position="171"/>
    </location>
</feature>
<gene>
    <name evidence="4" type="ORF">VDGE_06885</name>
</gene>
<keyword evidence="1" id="KW-0677">Repeat</keyword>
<dbReference type="PANTHER" id="PTHR10039:SF16">
    <property type="entry name" value="GPI INOSITOL-DEACYLASE"/>
    <property type="match status" value="1"/>
</dbReference>
<feature type="compositionally biased region" description="Polar residues" evidence="2">
    <location>
        <begin position="78"/>
        <end position="120"/>
    </location>
</feature>